<feature type="region of interest" description="Disordered" evidence="1">
    <location>
        <begin position="134"/>
        <end position="155"/>
    </location>
</feature>
<organism evidence="2 3">
    <name type="scientific">Eumeta variegata</name>
    <name type="common">Bagworm moth</name>
    <name type="synonym">Eumeta japonica</name>
    <dbReference type="NCBI Taxonomy" id="151549"/>
    <lineage>
        <taxon>Eukaryota</taxon>
        <taxon>Metazoa</taxon>
        <taxon>Ecdysozoa</taxon>
        <taxon>Arthropoda</taxon>
        <taxon>Hexapoda</taxon>
        <taxon>Insecta</taxon>
        <taxon>Pterygota</taxon>
        <taxon>Neoptera</taxon>
        <taxon>Endopterygota</taxon>
        <taxon>Lepidoptera</taxon>
        <taxon>Glossata</taxon>
        <taxon>Ditrysia</taxon>
        <taxon>Tineoidea</taxon>
        <taxon>Psychidae</taxon>
        <taxon>Oiketicinae</taxon>
        <taxon>Eumeta</taxon>
    </lineage>
</organism>
<evidence type="ECO:0000256" key="1">
    <source>
        <dbReference type="SAM" id="MobiDB-lite"/>
    </source>
</evidence>
<evidence type="ECO:0000313" key="3">
    <source>
        <dbReference type="Proteomes" id="UP000299102"/>
    </source>
</evidence>
<proteinExistence type="predicted"/>
<feature type="compositionally biased region" description="Polar residues" evidence="1">
    <location>
        <begin position="197"/>
        <end position="225"/>
    </location>
</feature>
<accession>A0A4C1ZYD1</accession>
<feature type="region of interest" description="Disordered" evidence="1">
    <location>
        <begin position="172"/>
        <end position="225"/>
    </location>
</feature>
<dbReference type="AlphaFoldDB" id="A0A4C1ZYD1"/>
<feature type="compositionally biased region" description="Polar residues" evidence="1">
    <location>
        <begin position="172"/>
        <end position="185"/>
    </location>
</feature>
<sequence length="225" mass="24628">MEGVGDIFSDTFKIALYAKRSGTLFVLQTRKISWNVALRLPPLLQPAPRLPMQQLLLETGRAEASASRRARTQATFKTKEGIHNKNIKTPLQSLSQCQMPLIPPPSAAATTLAATASLAPSALNLVAMLAAGRRKEVDEKPTDSSVTNLSSNSGHQQAMDLQLVAQSPLQAQSQYDRVQVNTTTSHKLRHHHEHNYHQQQPQQTIAPVSSSSLNKESPQNTTTQP</sequence>
<name>A0A4C1ZYD1_EUMVA</name>
<protein>
    <submittedName>
        <fullName evidence="2">Uncharacterized protein</fullName>
    </submittedName>
</protein>
<keyword evidence="3" id="KW-1185">Reference proteome</keyword>
<gene>
    <name evidence="2" type="ORF">EVAR_70665_1</name>
</gene>
<dbReference type="EMBL" id="BGZK01002425">
    <property type="protein sequence ID" value="GBP93831.1"/>
    <property type="molecule type" value="Genomic_DNA"/>
</dbReference>
<dbReference type="OrthoDB" id="5988014at2759"/>
<evidence type="ECO:0000313" key="2">
    <source>
        <dbReference type="EMBL" id="GBP93831.1"/>
    </source>
</evidence>
<reference evidence="2 3" key="1">
    <citation type="journal article" date="2019" name="Commun. Biol.">
        <title>The bagworm genome reveals a unique fibroin gene that provides high tensile strength.</title>
        <authorList>
            <person name="Kono N."/>
            <person name="Nakamura H."/>
            <person name="Ohtoshi R."/>
            <person name="Tomita M."/>
            <person name="Numata K."/>
            <person name="Arakawa K."/>
        </authorList>
    </citation>
    <scope>NUCLEOTIDE SEQUENCE [LARGE SCALE GENOMIC DNA]</scope>
</reference>
<feature type="compositionally biased region" description="Polar residues" evidence="1">
    <location>
        <begin position="143"/>
        <end position="155"/>
    </location>
</feature>
<dbReference type="Proteomes" id="UP000299102">
    <property type="component" value="Unassembled WGS sequence"/>
</dbReference>
<comment type="caution">
    <text evidence="2">The sequence shown here is derived from an EMBL/GenBank/DDBJ whole genome shotgun (WGS) entry which is preliminary data.</text>
</comment>